<feature type="compositionally biased region" description="Polar residues" evidence="1">
    <location>
        <begin position="595"/>
        <end position="627"/>
    </location>
</feature>
<feature type="region of interest" description="Disordered" evidence="1">
    <location>
        <begin position="1016"/>
        <end position="1089"/>
    </location>
</feature>
<feature type="compositionally biased region" description="Low complexity" evidence="1">
    <location>
        <begin position="628"/>
        <end position="640"/>
    </location>
</feature>
<feature type="compositionally biased region" description="Low complexity" evidence="1">
    <location>
        <begin position="653"/>
        <end position="689"/>
    </location>
</feature>
<evidence type="ECO:0000256" key="1">
    <source>
        <dbReference type="SAM" id="MobiDB-lite"/>
    </source>
</evidence>
<protein>
    <submittedName>
        <fullName evidence="2">Uncharacterized protein</fullName>
    </submittedName>
</protein>
<dbReference type="AlphaFoldDB" id="S8ACK6"/>
<feature type="region of interest" description="Disordered" evidence="1">
    <location>
        <begin position="775"/>
        <end position="844"/>
    </location>
</feature>
<organism evidence="2 3">
    <name type="scientific">Dactylellina haptotyla (strain CBS 200.50)</name>
    <name type="common">Nematode-trapping fungus</name>
    <name type="synonym">Monacrosporium haptotylum</name>
    <dbReference type="NCBI Taxonomy" id="1284197"/>
    <lineage>
        <taxon>Eukaryota</taxon>
        <taxon>Fungi</taxon>
        <taxon>Dikarya</taxon>
        <taxon>Ascomycota</taxon>
        <taxon>Pezizomycotina</taxon>
        <taxon>Orbiliomycetes</taxon>
        <taxon>Orbiliales</taxon>
        <taxon>Orbiliaceae</taxon>
        <taxon>Dactylellina</taxon>
    </lineage>
</organism>
<dbReference type="Proteomes" id="UP000015100">
    <property type="component" value="Unassembled WGS sequence"/>
</dbReference>
<accession>S8ACK6</accession>
<sequence>MAAKNISAISVFTKIILFSVFISPTLGWYDEASAGGDNYWTRTLPYQDTNSGEGALNPAHGGPYECYGMPTHATTDPLNGAVVWNVQTGYSPLAVAFYSDDSCGRNLQDQKPLAIMVLDKRAILGLHIANFAKLERAVPVQPRIRRAITRSLQAIEVSKEVQPGGLLYGIATEDLPGSIVYWDVGQGPGVRRVASNVLGWLNGQVYEKLNKPEYKIQFLREIIERVTNPPKQMTPPMVKHVLELSTFLNSKAGIAGNKLILPGPGQSYAQSLSLAIINDDYVPKPVVSELPQDTVPPVRLPSLFSGYAIPDDMLVPLQALERKLTTDNNPNIPMLPVNVEQIQAIFDSQPDKAAWISRFETTERRHLFDLLVIAQMLARWKEDEEGAQRGKYSRPKLWTLIDRNKIGPGVEEKFKAAKDKILFYRNMEAHQKRNMEALRLADAMYRKWLLEQNQATANVPNTQTMLLEQPQPVVDAPAQQASTKPTPVQRESVANLAVLPMPSHTVPTVAERPLPIGSRYPRASYPAQIVPDIHPTTLPSVPRPEPGQRPVSEVPNPNTNWAQMSLPPKPEVPPNANANPVPYLGLRPILPRPDTAQSSEGTTTNPRVIQAGPQVNTPSRGQNTNLVSPKTQSQTSKSQPGAQNLQNLQPQRSSTKSSGKSSTPSNPISNSQSNPQSNPNLSLPASSPQDLRQSVQSNPQSNTRSNPQLSKSQQIPRPITNAQFMGQFQPAGGSMPQMQIETPVQQNVQQNVQPNAQVQSNTRQNPQQIAQPFTEQNSQPGILQNIKPNTPTNYQPGSQPNPRMMSQSGSLPKSRSDTSPTGGSITKAKPGRPRKSVQPTSPEGIDFYPVANNVPRIKPEVRVVSLNDLVLQEQEAQGNPVGASQNQNNASPIVSQNLPQQQTQQSSFGISLVRPNGIGDPVVRLQPETIEQTRLGPEGIDVRSGDTRSQVVETTTQMELEPGTSGLQSGSGLGSQNLVFDLNREGEALQDLANFDPRTMENMRERAEKALGTAYLSGSDAPADSSPDNENATSDITKGGLMRIQPRPAVGRSDIRAGPPVRQALSQFQQDPNRPSTRYGGQQPPAPVPRFREAQQAQGMMQMQNPGRTRQVLETVREAVETDESYEPPPRRKGSRPGPLTEETVVTTDQIVDPATGTSQTEVSGHEDVSFPSTLTGAFANPRGGRRPM</sequence>
<comment type="caution">
    <text evidence="2">The sequence shown here is derived from an EMBL/GenBank/DDBJ whole genome shotgun (WGS) entry which is preliminary data.</text>
</comment>
<dbReference type="HOGENOM" id="CLU_272019_0_0_1"/>
<feature type="compositionally biased region" description="Polar residues" evidence="1">
    <location>
        <begin position="690"/>
        <end position="715"/>
    </location>
</feature>
<feature type="region of interest" description="Disordered" evidence="1">
    <location>
        <begin position="532"/>
        <end position="715"/>
    </location>
</feature>
<dbReference type="OrthoDB" id="5356355at2759"/>
<gene>
    <name evidence="2" type="ORF">H072_5390</name>
</gene>
<name>S8ACK6_DACHA</name>
<feature type="compositionally biased region" description="Low complexity" evidence="1">
    <location>
        <begin position="1019"/>
        <end position="1028"/>
    </location>
</feature>
<feature type="compositionally biased region" description="Polar residues" evidence="1">
    <location>
        <begin position="641"/>
        <end position="652"/>
    </location>
</feature>
<dbReference type="EMBL" id="AQGS01000282">
    <property type="protein sequence ID" value="EPS40725.1"/>
    <property type="molecule type" value="Genomic_DNA"/>
</dbReference>
<evidence type="ECO:0000313" key="3">
    <source>
        <dbReference type="Proteomes" id="UP000015100"/>
    </source>
</evidence>
<feature type="compositionally biased region" description="Polar residues" evidence="1">
    <location>
        <begin position="775"/>
        <end position="824"/>
    </location>
</feature>
<evidence type="ECO:0000313" key="2">
    <source>
        <dbReference type="EMBL" id="EPS40725.1"/>
    </source>
</evidence>
<feature type="compositionally biased region" description="Polar residues" evidence="1">
    <location>
        <begin position="1144"/>
        <end position="1163"/>
    </location>
</feature>
<feature type="region of interest" description="Disordered" evidence="1">
    <location>
        <begin position="1119"/>
        <end position="1189"/>
    </location>
</feature>
<feature type="compositionally biased region" description="Polar residues" evidence="1">
    <location>
        <begin position="1064"/>
        <end position="1080"/>
    </location>
</feature>
<proteinExistence type="predicted"/>
<keyword evidence="3" id="KW-1185">Reference proteome</keyword>
<reference evidence="2 3" key="1">
    <citation type="journal article" date="2013" name="PLoS Genet.">
        <title>Genomic mechanisms accounting for the adaptation to parasitism in nematode-trapping fungi.</title>
        <authorList>
            <person name="Meerupati T."/>
            <person name="Andersson K.M."/>
            <person name="Friman E."/>
            <person name="Kumar D."/>
            <person name="Tunlid A."/>
            <person name="Ahren D."/>
        </authorList>
    </citation>
    <scope>NUCLEOTIDE SEQUENCE [LARGE SCALE GENOMIC DNA]</scope>
    <source>
        <strain evidence="2 3">CBS 200.50</strain>
    </source>
</reference>
<reference evidence="3" key="2">
    <citation type="submission" date="2013-04" db="EMBL/GenBank/DDBJ databases">
        <title>Genomic mechanisms accounting for the adaptation to parasitism in nematode-trapping fungi.</title>
        <authorList>
            <person name="Ahren D.G."/>
        </authorList>
    </citation>
    <scope>NUCLEOTIDE SEQUENCE [LARGE SCALE GENOMIC DNA]</scope>
    <source>
        <strain evidence="3">CBS 200.50</strain>
    </source>
</reference>